<dbReference type="PANTHER" id="PTHR43669:SF15">
    <property type="entry name" value="OXIDOREDUCTASE, SHORT-CHAIN DEHYDROGENASE_REDUCTASE FAMILY (AFU_ORTHOLOGUE AFUA_1G01330)"/>
    <property type="match status" value="1"/>
</dbReference>
<dbReference type="RefSeq" id="XP_033577373.1">
    <property type="nucleotide sequence ID" value="XM_033727363.1"/>
</dbReference>
<reference evidence="6" key="3">
    <citation type="submission" date="2025-04" db="UniProtKB">
        <authorList>
            <consortium name="RefSeq"/>
        </authorList>
    </citation>
    <scope>IDENTIFICATION</scope>
    <source>
        <strain evidence="6">CBS 304.34</strain>
    </source>
</reference>
<gene>
    <name evidence="4 6" type="ORF">BDZ99DRAFT_563390</name>
</gene>
<reference evidence="4 6" key="1">
    <citation type="journal article" date="2020" name="Stud. Mycol.">
        <title>101 Dothideomycetes genomes: a test case for predicting lifestyles and emergence of pathogens.</title>
        <authorList>
            <person name="Haridas S."/>
            <person name="Albert R."/>
            <person name="Binder M."/>
            <person name="Bloem J."/>
            <person name="Labutti K."/>
            <person name="Salamov A."/>
            <person name="Andreopoulos B."/>
            <person name="Baker S."/>
            <person name="Barry K."/>
            <person name="Bills G."/>
            <person name="Bluhm B."/>
            <person name="Cannon C."/>
            <person name="Castanera R."/>
            <person name="Culley D."/>
            <person name="Daum C."/>
            <person name="Ezra D."/>
            <person name="Gonzalez J."/>
            <person name="Henrissat B."/>
            <person name="Kuo A."/>
            <person name="Liang C."/>
            <person name="Lipzen A."/>
            <person name="Lutzoni F."/>
            <person name="Magnuson J."/>
            <person name="Mondo S."/>
            <person name="Nolan M."/>
            <person name="Ohm R."/>
            <person name="Pangilinan J."/>
            <person name="Park H.-J."/>
            <person name="Ramirez L."/>
            <person name="Alfaro M."/>
            <person name="Sun H."/>
            <person name="Tritt A."/>
            <person name="Yoshinaga Y."/>
            <person name="Zwiers L.-H."/>
            <person name="Turgeon B."/>
            <person name="Goodwin S."/>
            <person name="Spatafora J."/>
            <person name="Crous P."/>
            <person name="Grigoriev I."/>
        </authorList>
    </citation>
    <scope>NUCLEOTIDE SEQUENCE</scope>
    <source>
        <strain evidence="4 6">CBS 304.34</strain>
    </source>
</reference>
<evidence type="ECO:0000256" key="3">
    <source>
        <dbReference type="ARBA" id="ARBA00023002"/>
    </source>
</evidence>
<dbReference type="OrthoDB" id="37659at2759"/>
<dbReference type="PRINTS" id="PR00081">
    <property type="entry name" value="GDHRDH"/>
</dbReference>
<reference evidence="6" key="2">
    <citation type="submission" date="2020-04" db="EMBL/GenBank/DDBJ databases">
        <authorList>
            <consortium name="NCBI Genome Project"/>
        </authorList>
    </citation>
    <scope>NUCLEOTIDE SEQUENCE</scope>
    <source>
        <strain evidence="6">CBS 304.34</strain>
    </source>
</reference>
<dbReference type="AlphaFoldDB" id="A0A6A6YPD0"/>
<dbReference type="SUPFAM" id="SSF51735">
    <property type="entry name" value="NAD(P)-binding Rossmann-fold domains"/>
    <property type="match status" value="1"/>
</dbReference>
<evidence type="ECO:0000313" key="5">
    <source>
        <dbReference type="Proteomes" id="UP000504636"/>
    </source>
</evidence>
<evidence type="ECO:0000256" key="2">
    <source>
        <dbReference type="ARBA" id="ARBA00022857"/>
    </source>
</evidence>
<dbReference type="Proteomes" id="UP000504636">
    <property type="component" value="Unplaced"/>
</dbReference>
<dbReference type="Gene3D" id="3.40.50.720">
    <property type="entry name" value="NAD(P)-binding Rossmann-like Domain"/>
    <property type="match status" value="1"/>
</dbReference>
<protein>
    <submittedName>
        <fullName evidence="4 6">Short-chain dehydrogenase/oxidoreductase</fullName>
    </submittedName>
</protein>
<comment type="similarity">
    <text evidence="1">Belongs to the short-chain dehydrogenases/reductases (SDR) family.</text>
</comment>
<accession>A0A6A6YPD0</accession>
<dbReference type="GO" id="GO:0016491">
    <property type="term" value="F:oxidoreductase activity"/>
    <property type="evidence" value="ECO:0007669"/>
    <property type="project" value="UniProtKB-KW"/>
</dbReference>
<dbReference type="InterPro" id="IPR020904">
    <property type="entry name" value="Sc_DH/Rdtase_CS"/>
</dbReference>
<dbReference type="InterPro" id="IPR036291">
    <property type="entry name" value="NAD(P)-bd_dom_sf"/>
</dbReference>
<keyword evidence="2" id="KW-0521">NADP</keyword>
<keyword evidence="5" id="KW-1185">Reference proteome</keyword>
<sequence length="262" mass="28299">MSFPYKHVLMIGATAGIGKAMANRLIQEGVKVTAVGRREGRLDEFVTSHGAKKASAEQFDIADSNEIPTFAVNVTKRYPDIDCVFLNAGTQAAINLSDPAKWDLNAFQRDVSVNFVSFVNLTHAFLPFLLSKGSTTGLIYTTSHLAYIPAAGLSGYSASKAALNSFILCLRDQLRNSSVKVVELSPPVVQTELHDYMGARGREMGMPVADFTDAAFAGLASGNDEIFIGDLSVVSAERLGRIVNERRSAFNDLSKMLRGGKD</sequence>
<proteinExistence type="inferred from homology"/>
<evidence type="ECO:0000256" key="1">
    <source>
        <dbReference type="ARBA" id="ARBA00006484"/>
    </source>
</evidence>
<dbReference type="Pfam" id="PF00106">
    <property type="entry name" value="adh_short"/>
    <property type="match status" value="1"/>
</dbReference>
<dbReference type="PANTHER" id="PTHR43669">
    <property type="entry name" value="5-KETO-D-GLUCONATE 5-REDUCTASE"/>
    <property type="match status" value="1"/>
</dbReference>
<dbReference type="GeneID" id="54468256"/>
<name>A0A6A6YPD0_9PEZI</name>
<keyword evidence="3" id="KW-0560">Oxidoreductase</keyword>
<dbReference type="PROSITE" id="PS00061">
    <property type="entry name" value="ADH_SHORT"/>
    <property type="match status" value="1"/>
</dbReference>
<dbReference type="InterPro" id="IPR002347">
    <property type="entry name" value="SDR_fam"/>
</dbReference>
<dbReference type="EMBL" id="MU003700">
    <property type="protein sequence ID" value="KAF2810409.1"/>
    <property type="molecule type" value="Genomic_DNA"/>
</dbReference>
<organism evidence="4">
    <name type="scientific">Mytilinidion resinicola</name>
    <dbReference type="NCBI Taxonomy" id="574789"/>
    <lineage>
        <taxon>Eukaryota</taxon>
        <taxon>Fungi</taxon>
        <taxon>Dikarya</taxon>
        <taxon>Ascomycota</taxon>
        <taxon>Pezizomycotina</taxon>
        <taxon>Dothideomycetes</taxon>
        <taxon>Pleosporomycetidae</taxon>
        <taxon>Mytilinidiales</taxon>
        <taxon>Mytilinidiaceae</taxon>
        <taxon>Mytilinidion</taxon>
    </lineage>
</organism>
<evidence type="ECO:0000313" key="6">
    <source>
        <dbReference type="RefSeq" id="XP_033577373.1"/>
    </source>
</evidence>
<evidence type="ECO:0000313" key="4">
    <source>
        <dbReference type="EMBL" id="KAF2810409.1"/>
    </source>
</evidence>